<evidence type="ECO:0000313" key="3">
    <source>
        <dbReference type="EMBL" id="CAF1474431.1"/>
    </source>
</evidence>
<evidence type="ECO:0000256" key="1">
    <source>
        <dbReference type="SAM" id="MobiDB-lite"/>
    </source>
</evidence>
<dbReference type="Proteomes" id="UP000677228">
    <property type="component" value="Unassembled WGS sequence"/>
</dbReference>
<proteinExistence type="predicted"/>
<evidence type="ECO:0000313" key="2">
    <source>
        <dbReference type="EMBL" id="CAF0905616.1"/>
    </source>
</evidence>
<feature type="region of interest" description="Disordered" evidence="1">
    <location>
        <begin position="1"/>
        <end position="50"/>
    </location>
</feature>
<dbReference type="Proteomes" id="UP000663829">
    <property type="component" value="Unassembled WGS sequence"/>
</dbReference>
<comment type="caution">
    <text evidence="3">The sequence shown here is derived from an EMBL/GenBank/DDBJ whole genome shotgun (WGS) entry which is preliminary data.</text>
</comment>
<dbReference type="EMBL" id="CAJNOQ010020722">
    <property type="protein sequence ID" value="CAF1474431.1"/>
    <property type="molecule type" value="Genomic_DNA"/>
</dbReference>
<keyword evidence="6" id="KW-1185">Reference proteome</keyword>
<dbReference type="EMBL" id="CAJNOK010003546">
    <property type="protein sequence ID" value="CAF0905616.1"/>
    <property type="molecule type" value="Genomic_DNA"/>
</dbReference>
<protein>
    <submittedName>
        <fullName evidence="3">Uncharacterized protein</fullName>
    </submittedName>
</protein>
<evidence type="ECO:0000313" key="5">
    <source>
        <dbReference type="EMBL" id="CAF4341094.1"/>
    </source>
</evidence>
<evidence type="ECO:0000313" key="4">
    <source>
        <dbReference type="EMBL" id="CAF3685602.1"/>
    </source>
</evidence>
<feature type="compositionally biased region" description="Polar residues" evidence="1">
    <location>
        <begin position="1"/>
        <end position="18"/>
    </location>
</feature>
<dbReference type="Proteomes" id="UP000682733">
    <property type="component" value="Unassembled WGS sequence"/>
</dbReference>
<dbReference type="AlphaFoldDB" id="A0A815RBR6"/>
<dbReference type="Proteomes" id="UP000681722">
    <property type="component" value="Unassembled WGS sequence"/>
</dbReference>
<evidence type="ECO:0000313" key="6">
    <source>
        <dbReference type="Proteomes" id="UP000663829"/>
    </source>
</evidence>
<gene>
    <name evidence="3" type="ORF">GPM918_LOCUS35584</name>
    <name evidence="2" type="ORF">OVA965_LOCUS9852</name>
    <name evidence="5" type="ORF">SRO942_LOCUS36302</name>
    <name evidence="4" type="ORF">TMI583_LOCUS9848</name>
</gene>
<sequence length="90" mass="10359">MATSSTTDSDVAESFTNSESDDELGTDSACDFDNESDNEDGEQDAQESFEERRWRVKWFEPKRFTFDSSASGLNSYLPKDNENRPLDYFF</sequence>
<dbReference type="EMBL" id="CAJOBC010086192">
    <property type="protein sequence ID" value="CAF4341094.1"/>
    <property type="molecule type" value="Genomic_DNA"/>
</dbReference>
<accession>A0A815RBR6</accession>
<organism evidence="3 6">
    <name type="scientific">Didymodactylos carnosus</name>
    <dbReference type="NCBI Taxonomy" id="1234261"/>
    <lineage>
        <taxon>Eukaryota</taxon>
        <taxon>Metazoa</taxon>
        <taxon>Spiralia</taxon>
        <taxon>Gnathifera</taxon>
        <taxon>Rotifera</taxon>
        <taxon>Eurotatoria</taxon>
        <taxon>Bdelloidea</taxon>
        <taxon>Philodinida</taxon>
        <taxon>Philodinidae</taxon>
        <taxon>Didymodactylos</taxon>
    </lineage>
</organism>
<dbReference type="EMBL" id="CAJOBA010003547">
    <property type="protein sequence ID" value="CAF3685602.1"/>
    <property type="molecule type" value="Genomic_DNA"/>
</dbReference>
<name>A0A815RBR6_9BILA</name>
<feature type="compositionally biased region" description="Acidic residues" evidence="1">
    <location>
        <begin position="19"/>
        <end position="48"/>
    </location>
</feature>
<reference evidence="3" key="1">
    <citation type="submission" date="2021-02" db="EMBL/GenBank/DDBJ databases">
        <authorList>
            <person name="Nowell W R."/>
        </authorList>
    </citation>
    <scope>NUCLEOTIDE SEQUENCE</scope>
</reference>